<proteinExistence type="predicted"/>
<reference evidence="1" key="1">
    <citation type="submission" date="2022-04" db="EMBL/GenBank/DDBJ databases">
        <title>Genome of the entomopathogenic fungus Entomophthora muscae.</title>
        <authorList>
            <person name="Elya C."/>
            <person name="Lovett B.R."/>
            <person name="Lee E."/>
            <person name="Macias A.M."/>
            <person name="Hajek A.E."/>
            <person name="De Bivort B.L."/>
            <person name="Kasson M.T."/>
            <person name="De Fine Licht H.H."/>
            <person name="Stajich J.E."/>
        </authorList>
    </citation>
    <scope>NUCLEOTIDE SEQUENCE</scope>
    <source>
        <strain evidence="1">Berkeley</strain>
    </source>
</reference>
<comment type="caution">
    <text evidence="1">The sequence shown here is derived from an EMBL/GenBank/DDBJ whole genome shotgun (WGS) entry which is preliminary data.</text>
</comment>
<protein>
    <submittedName>
        <fullName evidence="1">Uncharacterized protein</fullName>
    </submittedName>
</protein>
<dbReference type="EMBL" id="QTSX02000711">
    <property type="protein sequence ID" value="KAJ9086809.1"/>
    <property type="molecule type" value="Genomic_DNA"/>
</dbReference>
<name>A0ACC2UIS5_9FUNG</name>
<organism evidence="1 2">
    <name type="scientific">Entomophthora muscae</name>
    <dbReference type="NCBI Taxonomy" id="34485"/>
    <lineage>
        <taxon>Eukaryota</taxon>
        <taxon>Fungi</taxon>
        <taxon>Fungi incertae sedis</taxon>
        <taxon>Zoopagomycota</taxon>
        <taxon>Entomophthoromycotina</taxon>
        <taxon>Entomophthoromycetes</taxon>
        <taxon>Entomophthorales</taxon>
        <taxon>Entomophthoraceae</taxon>
        <taxon>Entomophthora</taxon>
    </lineage>
</organism>
<evidence type="ECO:0000313" key="1">
    <source>
        <dbReference type="EMBL" id="KAJ9086809.1"/>
    </source>
</evidence>
<accession>A0ACC2UIS5</accession>
<dbReference type="Proteomes" id="UP001165960">
    <property type="component" value="Unassembled WGS sequence"/>
</dbReference>
<gene>
    <name evidence="1" type="ORF">DSO57_1000432</name>
</gene>
<evidence type="ECO:0000313" key="2">
    <source>
        <dbReference type="Proteomes" id="UP001165960"/>
    </source>
</evidence>
<sequence length="2494" mass="289082">MPSNTAESSTAESSQANSPSVSKQSPRLVITPKINSFKRPHTPNNESRSLDQPERRAFTPISRPQTPLYRTDLGSMSKLSDCIIPTVQISPTLQEITITFGSTYIQKPVIRNFKIENLKDSNYILEANLKHLKDTGFTIDFEGASLNNREFRLIRRADSPTSGSPKNCAIEIPQKSTVTVPINWVPPRLGKARYSVLFVCKGSIRGFRLILAGQVVSPPTTKPNVPGKVIKPFGTSKRPLGAFLKPPSGDFDKLDSARVATPERIKRLRNAYKVNTEPRDLGWVKEPSLAFAELLNFTLCPLDLKRYEHLEAGSFAHFSIAWEKLFIRNKALGIKNQLSAIYNSLHLKINHQEIKLHNQFNVLNNIGLRRDITNLYLQIEPAWLTLALEIVLGRKGAFGICFSEEQIEELVEKSLFGHIEDNSDQIKSEKRLIEKLLQLVIFLDAARKAKVVPGHMRLFTPRAEFRSTQSLFGQLKDTFFENMNLPLGLAFIQTSRDEVDLHIDELSQDLRDGVRLCHLASLLTGDCGILNALLLPVKSHQTMVDNQCLLFDLMNQHGIITARMTGGPTQPCDIANGDRKKTLGLLWEVGRWWQLPKLVVPKFFSAEITQLKHQFSQRFGRQLDDLATEFYDVNSPLMSKLLTWVASVAAFFDLKVTNFTSSFEDGRVLCCLVSHYFPRLLPASMIIGPPSQEAAPSSGVLQSSWKVYSPPKRQKLNPVREAIRHNFDLFKRVVARLGGMPTFVSFRIDGFINEHLVVLYVAHLAHRIQTLVTQDKSARCIQTYWRSKSKAQRELEASSALVIQRALRVFYFRQRLFSGTAFQHIRCAIVLIQAVWRRCIALNEYRKRYLSVVSIQRLHKTKIQRTQFLKFRYSLSSTQNLCRGVLAQRRLAAARKECRAATKIQALFKGFGERSKFKRLKTTAQTIQQARRSFVEARNTRLSYVHLKQKVVSLQKIRRQCVANRDFITQRNTAATMLQAVYRRKLAQKELMELKRSNQAAIRIQSCFRRSHAQRSFTLLKKTAIKIQTHRRASLLARLTQQGFQEMRAAVLFIQARFRLVTFQKHRQWKRFCAATAVQAQSKRFLAVKRYQLLQTTALKLQRRRRALVVGRDFRKTYLNTQHAISCLQKLSRRHLFIEHRKQTAAIALQSAWRVRCARKLSRHLTSQKKASERIQALVRGYFIRSQLAKLKQAIAIVQIRRRACVAARKLLSYFRMARHSAIVVQRTWRHQQLGQNIQHNFLAIRGAATLVSQRRRQLVLMRTQRQTYLRLKAAAINSQRIYRHSRFGRGIRSKFIYQKQLITSIQAHRRSAVVRSNYQLLRNKANVLCRLRRHNVHARSIRAQYAETKQKLINIQQLFRHQQTGAAIRTNYLQLRSAATAVQSFWRMHAAKQAHLKLTQAANLVTMRRRQLIHARECRQRYLAFKCAAIVLQQRWRQTQYQRAIHQRYNLFRASSIIIQAYWRRYQVMSQVARLSKAVGTVSCYRRRAVLARGTRLAFLSLRTSTICFQRIFRLYRLGRDTRADFIQMRGSAILIQTNWRRAVAHQNFFTLRCAAILVARRRREALLTSRIHQGYLALLKVAVAVQAQRRMVVLRREYLQLCWAEIVVSKRRWQTILARQTHARFSCLRASVVFIQQRYRLIQYGNLIRESYLRARAAAVVIQAQWRMTLVRTDFEWLRWAALLVSRLRNQALLTRETRRQYLCLRDSSIALQRRYRLVTLGRSIQEGYISARKAAIMIQAQWRMVSAQTQFTLFRHAASIVATKRRDVLLTRRDHQSFEHLKEATICIQQGFRNIQYSRSIRSSYILCRSSAIVIQAQWRMFAARRDFTTLQAASSFVSQRRRQALNAREERQQYLHLKAIATTTQLRYRSVRLGASIRHAYVIYRTAAIKIQATWKMIKARSYFKSLVSSASLLSQRRRQLLVSRCIRQEHLHLSSVVVSIQQIYRLNKIAASTRRNYLQLKLATITIQSYWNRLVVRSGYLQLQWAARLVAERRRRAVHAREKYCYFRMLVASTITVQRAFRHYRACAQVRAHYIKIVKSASIIQGALRARWQYQALRNNAIVSIQSYWRRYQDRARYLKLKQTAFFIGTCYRTRATQAGFAKLRLSTVKIQRLYRRREQIRDTCAHRIQKAWLAWQHRISFRKYVSYRLSIRLKWKECGVKVASLLVVWRHFNEMEAATSFNKRNILSNTLTLWRAKCDAKLVAIREALLAQQKSEAAAFIQVVCRGYLAKKRLWAAQTIAIGIQSLYRGYLVRKSSRDEVKEACRGVMRACREAEPHMMLSHRTTEALKLLSGRYNYTKCFEACKHLVVVTQLSSSCRQRLVDQYHAIQKILEFMRTLNRSSPADGVISLAVMILENISRDPNCDWGRHVTPKEVDDLVATMQTHTTPNHILSSLLVTLGYLMTHPVGFGAVLSTPRILTRLQMVQFSMKRHLRKVANMASKPHLSPCRLANCSVGLTGLSSYLPFDQAKMIDAIIEVMIHSTEPTS</sequence>
<keyword evidence="2" id="KW-1185">Reference proteome</keyword>